<dbReference type="PANTHER" id="PTHR43677:SF4">
    <property type="entry name" value="QUINONE OXIDOREDUCTASE-LIKE PROTEIN 2"/>
    <property type="match status" value="1"/>
</dbReference>
<gene>
    <name evidence="2" type="ORF">WHI96_15725</name>
</gene>
<evidence type="ECO:0000313" key="3">
    <source>
        <dbReference type="Proteomes" id="UP001464923"/>
    </source>
</evidence>
<protein>
    <submittedName>
        <fullName evidence="2">Zinc-binding dehydrogenase</fullName>
    </submittedName>
</protein>
<comment type="caution">
    <text evidence="2">The sequence shown here is derived from an EMBL/GenBank/DDBJ whole genome shotgun (WGS) entry which is preliminary data.</text>
</comment>
<feature type="domain" description="Enoyl reductase (ER)" evidence="1">
    <location>
        <begin position="12"/>
        <end position="303"/>
    </location>
</feature>
<dbReference type="SUPFAM" id="SSF50129">
    <property type="entry name" value="GroES-like"/>
    <property type="match status" value="1"/>
</dbReference>
<dbReference type="RefSeq" id="WP_345651728.1">
    <property type="nucleotide sequence ID" value="NZ_BAABLY010000080.1"/>
</dbReference>
<evidence type="ECO:0000259" key="1">
    <source>
        <dbReference type="SMART" id="SM00829"/>
    </source>
</evidence>
<dbReference type="InterPro" id="IPR051397">
    <property type="entry name" value="Zn-ADH-like_protein"/>
</dbReference>
<dbReference type="Proteomes" id="UP001464923">
    <property type="component" value="Unassembled WGS sequence"/>
</dbReference>
<dbReference type="SUPFAM" id="SSF51735">
    <property type="entry name" value="NAD(P)-binding Rossmann-fold domains"/>
    <property type="match status" value="1"/>
</dbReference>
<dbReference type="InterPro" id="IPR036291">
    <property type="entry name" value="NAD(P)-bd_dom_sf"/>
</dbReference>
<dbReference type="InterPro" id="IPR011032">
    <property type="entry name" value="GroES-like_sf"/>
</dbReference>
<keyword evidence="3" id="KW-1185">Reference proteome</keyword>
<dbReference type="InterPro" id="IPR020843">
    <property type="entry name" value="ER"/>
</dbReference>
<dbReference type="EMBL" id="JBEDNP010000008">
    <property type="protein sequence ID" value="MEQ3540276.1"/>
    <property type="molecule type" value="Genomic_DNA"/>
</dbReference>
<reference evidence="2 3" key="1">
    <citation type="submission" date="2024-03" db="EMBL/GenBank/DDBJ databases">
        <title>Draft genome sequence of Pseudonocardia tropica JCM 19149.</title>
        <authorList>
            <person name="Butdee W."/>
            <person name="Duangmal K."/>
        </authorList>
    </citation>
    <scope>NUCLEOTIDE SEQUENCE [LARGE SCALE GENOMIC DNA]</scope>
    <source>
        <strain evidence="2 3">JCM 19149</strain>
    </source>
</reference>
<proteinExistence type="predicted"/>
<dbReference type="InterPro" id="IPR013154">
    <property type="entry name" value="ADH-like_N"/>
</dbReference>
<dbReference type="InterPro" id="IPR013149">
    <property type="entry name" value="ADH-like_C"/>
</dbReference>
<sequence length="315" mass="30913">MDALVVDHAAPGLLRLAPVPDPSPAPHEALVRVAAASVNPGEVRALGGAPAGSVHGWEASGTVVAPAADGSGPAAGSPVVTVGAGGGWAELRAVPTSLLGAVPAGLPVDHAALATLPVAGGSALRALRDSGPLLGRRVLVTGATGGVGRYAVQLAALGGAEVVATARDAAAADELRRLGATAVLNDPSELDGPVDAVVDTVGGPVLVEAFAALGSDGTLVSVGRASGRDAVLPADALLGDRSRHGRTIRTFFLLDGRPGLDRDLGRLAALLGRGELRAAVDHVVTFADAPAALAAPRPGKLVLLAHGPDGPSLAR</sequence>
<evidence type="ECO:0000313" key="2">
    <source>
        <dbReference type="EMBL" id="MEQ3540276.1"/>
    </source>
</evidence>
<dbReference type="Pfam" id="PF08240">
    <property type="entry name" value="ADH_N"/>
    <property type="match status" value="1"/>
</dbReference>
<dbReference type="PANTHER" id="PTHR43677">
    <property type="entry name" value="SHORT-CHAIN DEHYDROGENASE/REDUCTASE"/>
    <property type="match status" value="1"/>
</dbReference>
<dbReference type="Gene3D" id="3.90.180.10">
    <property type="entry name" value="Medium-chain alcohol dehydrogenases, catalytic domain"/>
    <property type="match status" value="1"/>
</dbReference>
<dbReference type="Pfam" id="PF00107">
    <property type="entry name" value="ADH_zinc_N"/>
    <property type="match status" value="1"/>
</dbReference>
<accession>A0ABV1JWE4</accession>
<name>A0ABV1JWE4_9PSEU</name>
<dbReference type="Gene3D" id="3.40.50.720">
    <property type="entry name" value="NAD(P)-binding Rossmann-like Domain"/>
    <property type="match status" value="1"/>
</dbReference>
<organism evidence="2 3">
    <name type="scientific">Pseudonocardia tropica</name>
    <dbReference type="NCBI Taxonomy" id="681289"/>
    <lineage>
        <taxon>Bacteria</taxon>
        <taxon>Bacillati</taxon>
        <taxon>Actinomycetota</taxon>
        <taxon>Actinomycetes</taxon>
        <taxon>Pseudonocardiales</taxon>
        <taxon>Pseudonocardiaceae</taxon>
        <taxon>Pseudonocardia</taxon>
    </lineage>
</organism>
<dbReference type="SMART" id="SM00829">
    <property type="entry name" value="PKS_ER"/>
    <property type="match status" value="1"/>
</dbReference>